<dbReference type="CDD" id="cd06257">
    <property type="entry name" value="DnaJ"/>
    <property type="match status" value="1"/>
</dbReference>
<evidence type="ECO:0000256" key="2">
    <source>
        <dbReference type="ARBA" id="ARBA00022737"/>
    </source>
</evidence>
<dbReference type="GO" id="GO:0009535">
    <property type="term" value="C:chloroplast thylakoid membrane"/>
    <property type="evidence" value="ECO:0007669"/>
    <property type="project" value="TreeGrafter"/>
</dbReference>
<evidence type="ECO:0000259" key="9">
    <source>
        <dbReference type="PROSITE" id="PS50076"/>
    </source>
</evidence>
<dbReference type="InterPro" id="IPR018253">
    <property type="entry name" value="DnaJ_domain_CS"/>
</dbReference>
<dbReference type="InterPro" id="IPR036410">
    <property type="entry name" value="HSP_DnaJ_Cys-rich_dom_sf"/>
</dbReference>
<evidence type="ECO:0000259" key="10">
    <source>
        <dbReference type="PROSITE" id="PS51188"/>
    </source>
</evidence>
<evidence type="ECO:0000256" key="4">
    <source>
        <dbReference type="ARBA" id="ARBA00022833"/>
    </source>
</evidence>
<dbReference type="InterPro" id="IPR012724">
    <property type="entry name" value="DnaJ"/>
</dbReference>
<dbReference type="PROSITE" id="PS51188">
    <property type="entry name" value="ZF_CR"/>
    <property type="match status" value="1"/>
</dbReference>
<feature type="compositionally biased region" description="Pro residues" evidence="7">
    <location>
        <begin position="10"/>
        <end position="22"/>
    </location>
</feature>
<dbReference type="SUPFAM" id="SSF49493">
    <property type="entry name" value="HSP40/DnaJ peptide-binding domain"/>
    <property type="match status" value="2"/>
</dbReference>
<name>A0A6G1DJG3_9ORYZ</name>
<dbReference type="OrthoDB" id="10256793at2759"/>
<dbReference type="Proteomes" id="UP000479710">
    <property type="component" value="Unassembled WGS sequence"/>
</dbReference>
<evidence type="ECO:0000256" key="7">
    <source>
        <dbReference type="SAM" id="MobiDB-lite"/>
    </source>
</evidence>
<organism evidence="11 12">
    <name type="scientific">Oryza meyeriana var. granulata</name>
    <dbReference type="NCBI Taxonomy" id="110450"/>
    <lineage>
        <taxon>Eukaryota</taxon>
        <taxon>Viridiplantae</taxon>
        <taxon>Streptophyta</taxon>
        <taxon>Embryophyta</taxon>
        <taxon>Tracheophyta</taxon>
        <taxon>Spermatophyta</taxon>
        <taxon>Magnoliopsida</taxon>
        <taxon>Liliopsida</taxon>
        <taxon>Poales</taxon>
        <taxon>Poaceae</taxon>
        <taxon>BOP clade</taxon>
        <taxon>Oryzoideae</taxon>
        <taxon>Oryzeae</taxon>
        <taxon>Oryzinae</taxon>
        <taxon>Oryza</taxon>
        <taxon>Oryza meyeriana</taxon>
    </lineage>
</organism>
<dbReference type="GO" id="GO:0009408">
    <property type="term" value="P:response to heat"/>
    <property type="evidence" value="ECO:0007669"/>
    <property type="project" value="InterPro"/>
</dbReference>
<keyword evidence="12" id="KW-1185">Reference proteome</keyword>
<feature type="domain" description="J" evidence="9">
    <location>
        <begin position="62"/>
        <end position="126"/>
    </location>
</feature>
<keyword evidence="8" id="KW-0812">Transmembrane</keyword>
<keyword evidence="8" id="KW-0472">Membrane</keyword>
<dbReference type="GO" id="GO:0005783">
    <property type="term" value="C:endoplasmic reticulum"/>
    <property type="evidence" value="ECO:0007669"/>
    <property type="project" value="UniProtKB-ARBA"/>
</dbReference>
<evidence type="ECO:0000313" key="12">
    <source>
        <dbReference type="Proteomes" id="UP000479710"/>
    </source>
</evidence>
<keyword evidence="4 6" id="KW-0862">Zinc</keyword>
<dbReference type="GO" id="GO:0005524">
    <property type="term" value="F:ATP binding"/>
    <property type="evidence" value="ECO:0007669"/>
    <property type="project" value="InterPro"/>
</dbReference>
<dbReference type="Pfam" id="PF00684">
    <property type="entry name" value="DnaJ_CXXCXGXG"/>
    <property type="match status" value="1"/>
</dbReference>
<protein>
    <recommendedName>
        <fullName evidence="13">J domain-containing protein</fullName>
    </recommendedName>
</protein>
<dbReference type="GO" id="GO:0031072">
    <property type="term" value="F:heat shock protein binding"/>
    <property type="evidence" value="ECO:0007669"/>
    <property type="project" value="InterPro"/>
</dbReference>
<keyword evidence="3 6" id="KW-0863">Zinc-finger</keyword>
<dbReference type="SUPFAM" id="SSF46565">
    <property type="entry name" value="Chaperone J-domain"/>
    <property type="match status" value="1"/>
</dbReference>
<feature type="region of interest" description="Disordered" evidence="7">
    <location>
        <begin position="423"/>
        <end position="446"/>
    </location>
</feature>
<feature type="region of interest" description="Disordered" evidence="7">
    <location>
        <begin position="1"/>
        <end position="22"/>
    </location>
</feature>
<dbReference type="AlphaFoldDB" id="A0A6G1DJG3"/>
<dbReference type="GO" id="GO:0008270">
    <property type="term" value="F:zinc ion binding"/>
    <property type="evidence" value="ECO:0007669"/>
    <property type="project" value="UniProtKB-KW"/>
</dbReference>
<dbReference type="CDD" id="cd10719">
    <property type="entry name" value="DnaJ_zf"/>
    <property type="match status" value="1"/>
</dbReference>
<dbReference type="PROSITE" id="PS00636">
    <property type="entry name" value="DNAJ_1"/>
    <property type="match status" value="1"/>
</dbReference>
<dbReference type="PRINTS" id="PR00625">
    <property type="entry name" value="JDOMAIN"/>
</dbReference>
<dbReference type="Pfam" id="PF00226">
    <property type="entry name" value="DnaJ"/>
    <property type="match status" value="1"/>
</dbReference>
<accession>A0A6G1DJG3</accession>
<keyword evidence="1 6" id="KW-0479">Metal-binding</keyword>
<keyword evidence="8" id="KW-1133">Transmembrane helix</keyword>
<feature type="zinc finger region" description="CR-type" evidence="6">
    <location>
        <begin position="198"/>
        <end position="280"/>
    </location>
</feature>
<evidence type="ECO:0000256" key="1">
    <source>
        <dbReference type="ARBA" id="ARBA00022723"/>
    </source>
</evidence>
<dbReference type="HAMAP" id="MF_01152">
    <property type="entry name" value="DnaJ"/>
    <property type="match status" value="1"/>
</dbReference>
<keyword evidence="2" id="KW-0677">Repeat</keyword>
<dbReference type="SUPFAM" id="SSF57938">
    <property type="entry name" value="DnaJ/Hsp40 cysteine-rich domain"/>
    <property type="match status" value="1"/>
</dbReference>
<dbReference type="InterPro" id="IPR008971">
    <property type="entry name" value="HSP40/DnaJ_pept-bd"/>
</dbReference>
<dbReference type="CDD" id="cd10747">
    <property type="entry name" value="DnaJ_C"/>
    <property type="match status" value="1"/>
</dbReference>
<dbReference type="Pfam" id="PF01556">
    <property type="entry name" value="DnaJ_C"/>
    <property type="match status" value="1"/>
</dbReference>
<feature type="transmembrane region" description="Helical" evidence="8">
    <location>
        <begin position="491"/>
        <end position="508"/>
    </location>
</feature>
<dbReference type="EMBL" id="SPHZ02000006">
    <property type="protein sequence ID" value="KAF0912569.1"/>
    <property type="molecule type" value="Genomic_DNA"/>
</dbReference>
<feature type="domain" description="CR-type" evidence="10">
    <location>
        <begin position="198"/>
        <end position="280"/>
    </location>
</feature>
<dbReference type="InterPro" id="IPR036869">
    <property type="entry name" value="J_dom_sf"/>
</dbReference>
<dbReference type="PROSITE" id="PS50076">
    <property type="entry name" value="DNAJ_2"/>
    <property type="match status" value="1"/>
</dbReference>
<dbReference type="GO" id="GO:0051082">
    <property type="term" value="F:unfolded protein binding"/>
    <property type="evidence" value="ECO:0007669"/>
    <property type="project" value="InterPro"/>
</dbReference>
<proteinExistence type="inferred from homology"/>
<dbReference type="Gene3D" id="2.60.260.20">
    <property type="entry name" value="Urease metallochaperone UreE, N-terminal domain"/>
    <property type="match status" value="2"/>
</dbReference>
<dbReference type="SMART" id="SM00271">
    <property type="entry name" value="DnaJ"/>
    <property type="match status" value="1"/>
</dbReference>
<evidence type="ECO:0000256" key="8">
    <source>
        <dbReference type="SAM" id="Phobius"/>
    </source>
</evidence>
<dbReference type="PANTHER" id="PTHR43096:SF26">
    <property type="entry name" value="CR-TYPE DOMAIN-CONTAINING PROTEIN"/>
    <property type="match status" value="1"/>
</dbReference>
<dbReference type="PANTHER" id="PTHR43096">
    <property type="entry name" value="DNAJ HOMOLOG 1, MITOCHONDRIAL-RELATED"/>
    <property type="match status" value="1"/>
</dbReference>
<reference evidence="11 12" key="1">
    <citation type="submission" date="2019-11" db="EMBL/GenBank/DDBJ databases">
        <title>Whole genome sequence of Oryza granulata.</title>
        <authorList>
            <person name="Li W."/>
        </authorList>
    </citation>
    <scope>NUCLEOTIDE SEQUENCE [LARGE SCALE GENOMIC DNA]</scope>
    <source>
        <strain evidence="12">cv. Menghai</strain>
        <tissue evidence="11">Leaf</tissue>
    </source>
</reference>
<keyword evidence="5" id="KW-0143">Chaperone</keyword>
<evidence type="ECO:0008006" key="13">
    <source>
        <dbReference type="Google" id="ProtNLM"/>
    </source>
</evidence>
<comment type="caution">
    <text evidence="11">The sequence shown here is derived from an EMBL/GenBank/DDBJ whole genome shotgun (WGS) entry which is preliminary data.</text>
</comment>
<dbReference type="GO" id="GO:0042026">
    <property type="term" value="P:protein refolding"/>
    <property type="evidence" value="ECO:0007669"/>
    <property type="project" value="TreeGrafter"/>
</dbReference>
<dbReference type="InterPro" id="IPR001305">
    <property type="entry name" value="HSP_DnaJ_Cys-rich_dom"/>
</dbReference>
<evidence type="ECO:0000256" key="6">
    <source>
        <dbReference type="PROSITE-ProRule" id="PRU00546"/>
    </source>
</evidence>
<evidence type="ECO:0000256" key="5">
    <source>
        <dbReference type="ARBA" id="ARBA00023186"/>
    </source>
</evidence>
<dbReference type="InterPro" id="IPR001623">
    <property type="entry name" value="DnaJ_domain"/>
</dbReference>
<evidence type="ECO:0000256" key="3">
    <source>
        <dbReference type="ARBA" id="ARBA00022771"/>
    </source>
</evidence>
<dbReference type="InterPro" id="IPR002939">
    <property type="entry name" value="DnaJ_C"/>
</dbReference>
<dbReference type="FunFam" id="2.10.230.10:FF:000002">
    <property type="entry name" value="Molecular chaperone DnaJ"/>
    <property type="match status" value="1"/>
</dbReference>
<sequence>MAAALFLPANPNPTPSPTPRPHPLAFSSVFRFPRRTRTRTHLTAAFGRGSPAAAAAERGGKDYYATLNLRRDATLQEVKTAYRTLARKYHPDMNKGPGAEEKFKEISAAYEILSDEEKRSLYDHFGEVGLSGDYGGGDIGSNGIDPYELFNTFFGGSDKLFGDSMGAGRFHYGTKVMDNRGLDIRYDLLLSFEESIIGGKRDVNIFRYETCVTCHGTGAKSSNDIIECTQCRGQGRLMKTQRTPFGIVSQISSCLNCDGKGKVITENCTSCCGSGKVQVERSIRVDIPGGIQDSSAIRITGGGSVDNQRRTSGDLYIFVHVNKKEGIHREGLNLFSDVTIDYTDAILGTTVKVETIEGFKDLYVPPGTQPGERLKFAQLGAPDIKKPTIRGDHNFVINVKIPKNISNQERTLVQEIAALKGTGGTSVSDEETTNRGNLGERNFHSSTGKKRSLWGSIRNLFSGDDGDKGFASISAQSVIPLWTSRRGSHPAVPLLEGFLMITALLFVLSRTRIRSRGRN</sequence>
<gene>
    <name evidence="11" type="ORF">E2562_015262</name>
</gene>
<dbReference type="Gene3D" id="2.10.230.10">
    <property type="entry name" value="Heat shock protein DnaJ, cysteine-rich domain"/>
    <property type="match status" value="1"/>
</dbReference>
<dbReference type="FunFam" id="2.60.260.20:FF:000005">
    <property type="entry name" value="Chaperone protein dnaJ 1, mitochondrial"/>
    <property type="match status" value="1"/>
</dbReference>
<dbReference type="Gene3D" id="1.10.287.110">
    <property type="entry name" value="DnaJ domain"/>
    <property type="match status" value="1"/>
</dbReference>
<evidence type="ECO:0000313" key="11">
    <source>
        <dbReference type="EMBL" id="KAF0912569.1"/>
    </source>
</evidence>